<evidence type="ECO:0000256" key="7">
    <source>
        <dbReference type="RuleBase" id="RU003827"/>
    </source>
</evidence>
<keyword evidence="6 8" id="KW-0472">Membrane</keyword>
<dbReference type="OMA" id="MILIGQW"/>
<comment type="caution">
    <text evidence="11">The sequence shown here is derived from an EMBL/GenBank/DDBJ whole genome shotgun (WGS) entry which is preliminary data.</text>
</comment>
<evidence type="ECO:0000313" key="11">
    <source>
        <dbReference type="EMBL" id="KAJ5072974.1"/>
    </source>
</evidence>
<dbReference type="GO" id="GO:0016020">
    <property type="term" value="C:membrane"/>
    <property type="evidence" value="ECO:0007669"/>
    <property type="project" value="UniProtKB-SubCell"/>
</dbReference>
<keyword evidence="5 8" id="KW-1133">Transmembrane helix</keyword>
<evidence type="ECO:0000259" key="10">
    <source>
        <dbReference type="PROSITE" id="PS50866"/>
    </source>
</evidence>
<evidence type="ECO:0000256" key="4">
    <source>
        <dbReference type="ARBA" id="ARBA00022729"/>
    </source>
</evidence>
<feature type="domain" description="GOLD" evidence="10">
    <location>
        <begin position="25"/>
        <end position="115"/>
    </location>
</feature>
<dbReference type="InterPro" id="IPR009038">
    <property type="entry name" value="GOLD_dom"/>
</dbReference>
<dbReference type="PROSITE" id="PS50866">
    <property type="entry name" value="GOLD"/>
    <property type="match status" value="1"/>
</dbReference>
<proteinExistence type="inferred from homology"/>
<evidence type="ECO:0000256" key="1">
    <source>
        <dbReference type="ARBA" id="ARBA00004479"/>
    </source>
</evidence>
<name>A0A9Q0RBR1_ANAIG</name>
<evidence type="ECO:0000256" key="6">
    <source>
        <dbReference type="ARBA" id="ARBA00023136"/>
    </source>
</evidence>
<dbReference type="InterPro" id="IPR015720">
    <property type="entry name" value="Emp24-like"/>
</dbReference>
<feature type="signal peptide" evidence="9">
    <location>
        <begin position="1"/>
        <end position="15"/>
    </location>
</feature>
<dbReference type="Proteomes" id="UP001149090">
    <property type="component" value="Unassembled WGS sequence"/>
</dbReference>
<accession>A0A9Q0RBR1</accession>
<protein>
    <submittedName>
        <fullName evidence="11">Transmembrane emp24 domain-containing protein</fullName>
    </submittedName>
</protein>
<evidence type="ECO:0000256" key="9">
    <source>
        <dbReference type="SAM" id="SignalP"/>
    </source>
</evidence>
<reference evidence="11" key="1">
    <citation type="submission" date="2022-10" db="EMBL/GenBank/DDBJ databases">
        <title>Novel sulphate-reducing endosymbionts in the free-living metamonad Anaeramoeba.</title>
        <authorList>
            <person name="Jerlstrom-Hultqvist J."/>
            <person name="Cepicka I."/>
            <person name="Gallot-Lavallee L."/>
            <person name="Salas-Leiva D."/>
            <person name="Curtis B.A."/>
            <person name="Zahonova K."/>
            <person name="Pipaliya S."/>
            <person name="Dacks J."/>
            <person name="Roger A.J."/>
        </authorList>
    </citation>
    <scope>NUCLEOTIDE SEQUENCE</scope>
    <source>
        <strain evidence="11">BMAN</strain>
    </source>
</reference>
<feature type="transmembrane region" description="Helical" evidence="8">
    <location>
        <begin position="171"/>
        <end position="193"/>
    </location>
</feature>
<evidence type="ECO:0000313" key="12">
    <source>
        <dbReference type="Proteomes" id="UP001149090"/>
    </source>
</evidence>
<dbReference type="AlphaFoldDB" id="A0A9Q0RBR1"/>
<dbReference type="EMBL" id="JAPDFW010000078">
    <property type="protein sequence ID" value="KAJ5072974.1"/>
    <property type="molecule type" value="Genomic_DNA"/>
</dbReference>
<keyword evidence="4 9" id="KW-0732">Signal</keyword>
<keyword evidence="3 7" id="KW-0812">Transmembrane</keyword>
<dbReference type="Pfam" id="PF01105">
    <property type="entry name" value="EMP24_GP25L"/>
    <property type="match status" value="1"/>
</dbReference>
<feature type="chain" id="PRO_5040371869" evidence="9">
    <location>
        <begin position="16"/>
        <end position="203"/>
    </location>
</feature>
<gene>
    <name evidence="11" type="ORF">M0811_09188</name>
</gene>
<comment type="similarity">
    <text evidence="2 7">Belongs to the EMP24/GP25L family.</text>
</comment>
<evidence type="ECO:0000256" key="8">
    <source>
        <dbReference type="SAM" id="Phobius"/>
    </source>
</evidence>
<organism evidence="11 12">
    <name type="scientific">Anaeramoeba ignava</name>
    <name type="common">Anaerobic marine amoeba</name>
    <dbReference type="NCBI Taxonomy" id="1746090"/>
    <lineage>
        <taxon>Eukaryota</taxon>
        <taxon>Metamonada</taxon>
        <taxon>Anaeramoebidae</taxon>
        <taxon>Anaeramoeba</taxon>
    </lineage>
</organism>
<evidence type="ECO:0000256" key="5">
    <source>
        <dbReference type="ARBA" id="ARBA00022989"/>
    </source>
</evidence>
<sequence>MKIILIILLILSTQAIFFDIKSSEEQCIIEQADSIILVSGTYKLKDPMQLNTDFIVYDPHQRIILRKQRIKEGTFAFTAELPGEYKMCFNTLTPQRYHSQSIVTDRVELNYKFGLAAVDYEEIAKREHLGPLEKELRKVEDSVEDMYQNMIYLRGREESMRDTNESTNARVMWFNILSMLILIGLGVAQVIYLKNYFEKKKMI</sequence>
<dbReference type="OrthoDB" id="759142at2759"/>
<dbReference type="SMART" id="SM01190">
    <property type="entry name" value="EMP24_GP25L"/>
    <property type="match status" value="1"/>
</dbReference>
<keyword evidence="12" id="KW-1185">Reference proteome</keyword>
<evidence type="ECO:0000256" key="3">
    <source>
        <dbReference type="ARBA" id="ARBA00022692"/>
    </source>
</evidence>
<comment type="subcellular location">
    <subcellularLocation>
        <location evidence="1 7">Membrane</location>
        <topology evidence="1 7">Single-pass type I membrane protein</topology>
    </subcellularLocation>
</comment>
<dbReference type="PANTHER" id="PTHR22811">
    <property type="entry name" value="TRANSMEMBRANE EMP24 DOMAIN-CONTAINING PROTEIN"/>
    <property type="match status" value="1"/>
</dbReference>
<evidence type="ECO:0000256" key="2">
    <source>
        <dbReference type="ARBA" id="ARBA00007104"/>
    </source>
</evidence>